<dbReference type="RefSeq" id="WP_261615888.1">
    <property type="nucleotide sequence ID" value="NZ_JALIDZ010000004.1"/>
</dbReference>
<dbReference type="GO" id="GO:0016787">
    <property type="term" value="F:hydrolase activity"/>
    <property type="evidence" value="ECO:0007669"/>
    <property type="project" value="UniProtKB-KW"/>
</dbReference>
<sequence>MRRRFRIWALFILVLLAAPRHGLAGPAFTHFDVIADVDYGDSVWQTMDVYLPPDSGGAGTAGPPVILMVHGGAWTTGDKRTESVVANKAAHWLGRGYVFVSVNTRLVPEADPIEQAGDVARALAAAQSMAGVWGGGPDRFVLMGHSSGGHLVSLLAADPALAAAHGASPWLGTISLDAGAYDVVEIMGRGHADVFDRAFGADPAFWKAVSPIHRLAAKPAPMLLVCSSLGGRSCGQAAAFAAAVERSGGTADVMPVKLRHMAIDSDLGLPGAYTDGVDGFLHALGLP</sequence>
<keyword evidence="5" id="KW-1185">Reference proteome</keyword>
<organism evidence="4 5">
    <name type="scientific">Microbaculum marinisediminis</name>
    <dbReference type="NCBI Taxonomy" id="2931392"/>
    <lineage>
        <taxon>Bacteria</taxon>
        <taxon>Pseudomonadati</taxon>
        <taxon>Pseudomonadota</taxon>
        <taxon>Alphaproteobacteria</taxon>
        <taxon>Hyphomicrobiales</taxon>
        <taxon>Tepidamorphaceae</taxon>
        <taxon>Microbaculum</taxon>
    </lineage>
</organism>
<dbReference type="SUPFAM" id="SSF53474">
    <property type="entry name" value="alpha/beta-Hydrolases"/>
    <property type="match status" value="1"/>
</dbReference>
<dbReference type="PANTHER" id="PTHR48081:SF33">
    <property type="entry name" value="KYNURENINE FORMAMIDASE"/>
    <property type="match status" value="1"/>
</dbReference>
<accession>A0AAW5QXR1</accession>
<dbReference type="Pfam" id="PF20434">
    <property type="entry name" value="BD-FAE"/>
    <property type="match status" value="1"/>
</dbReference>
<comment type="caution">
    <text evidence="4">The sequence shown here is derived from an EMBL/GenBank/DDBJ whole genome shotgun (WGS) entry which is preliminary data.</text>
</comment>
<dbReference type="EMBL" id="JALIDZ010000004">
    <property type="protein sequence ID" value="MCT8972324.1"/>
    <property type="molecule type" value="Genomic_DNA"/>
</dbReference>
<dbReference type="AlphaFoldDB" id="A0AAW5QXR1"/>
<dbReference type="Gene3D" id="3.40.50.1820">
    <property type="entry name" value="alpha/beta hydrolase"/>
    <property type="match status" value="1"/>
</dbReference>
<name>A0AAW5QXR1_9HYPH</name>
<dbReference type="PANTHER" id="PTHR48081">
    <property type="entry name" value="AB HYDROLASE SUPERFAMILY PROTEIN C4A8.06C"/>
    <property type="match status" value="1"/>
</dbReference>
<dbReference type="InterPro" id="IPR049492">
    <property type="entry name" value="BD-FAE-like_dom"/>
</dbReference>
<dbReference type="Proteomes" id="UP001320898">
    <property type="component" value="Unassembled WGS sequence"/>
</dbReference>
<evidence type="ECO:0000313" key="4">
    <source>
        <dbReference type="EMBL" id="MCT8972324.1"/>
    </source>
</evidence>
<evidence type="ECO:0000256" key="1">
    <source>
        <dbReference type="ARBA" id="ARBA00022801"/>
    </source>
</evidence>
<evidence type="ECO:0000256" key="2">
    <source>
        <dbReference type="SAM" id="SignalP"/>
    </source>
</evidence>
<protein>
    <submittedName>
        <fullName evidence="4">Alpha/beta hydrolase</fullName>
    </submittedName>
</protein>
<evidence type="ECO:0000313" key="5">
    <source>
        <dbReference type="Proteomes" id="UP001320898"/>
    </source>
</evidence>
<reference evidence="4 5" key="1">
    <citation type="submission" date="2022-04" db="EMBL/GenBank/DDBJ databases">
        <authorList>
            <person name="Ye Y.-Q."/>
            <person name="Du Z.-J."/>
        </authorList>
    </citation>
    <scope>NUCLEOTIDE SEQUENCE [LARGE SCALE GENOMIC DNA]</scope>
    <source>
        <strain evidence="4 5">A6E488</strain>
    </source>
</reference>
<keyword evidence="2" id="KW-0732">Signal</keyword>
<evidence type="ECO:0000259" key="3">
    <source>
        <dbReference type="Pfam" id="PF20434"/>
    </source>
</evidence>
<feature type="domain" description="BD-FAE-like" evidence="3">
    <location>
        <begin position="47"/>
        <end position="157"/>
    </location>
</feature>
<feature type="chain" id="PRO_5043476254" evidence="2">
    <location>
        <begin position="25"/>
        <end position="287"/>
    </location>
</feature>
<proteinExistence type="predicted"/>
<keyword evidence="1 4" id="KW-0378">Hydrolase</keyword>
<gene>
    <name evidence="4" type="ORF">MUB46_10690</name>
</gene>
<dbReference type="InterPro" id="IPR050300">
    <property type="entry name" value="GDXG_lipolytic_enzyme"/>
</dbReference>
<dbReference type="InterPro" id="IPR029058">
    <property type="entry name" value="AB_hydrolase_fold"/>
</dbReference>
<feature type="signal peptide" evidence="2">
    <location>
        <begin position="1"/>
        <end position="24"/>
    </location>
</feature>